<dbReference type="PANTHER" id="PTHR24220">
    <property type="entry name" value="IMPORT ATP-BINDING PROTEIN"/>
    <property type="match status" value="1"/>
</dbReference>
<dbReference type="InterPro" id="IPR027417">
    <property type="entry name" value="P-loop_NTPase"/>
</dbReference>
<dbReference type="Gene3D" id="3.40.50.300">
    <property type="entry name" value="P-loop containing nucleotide triphosphate hydrolases"/>
    <property type="match status" value="1"/>
</dbReference>
<keyword evidence="2" id="KW-0067">ATP-binding</keyword>
<dbReference type="InterPro" id="IPR003439">
    <property type="entry name" value="ABC_transporter-like_ATP-bd"/>
</dbReference>
<accession>A0A855X9N9</accession>
<comment type="caution">
    <text evidence="4">The sequence shown here is derived from an EMBL/GenBank/DDBJ whole genome shotgun (WGS) entry which is preliminary data.</text>
</comment>
<evidence type="ECO:0000313" key="4">
    <source>
        <dbReference type="EMBL" id="PWB75307.1"/>
    </source>
</evidence>
<dbReference type="EMBL" id="PQAP01000011">
    <property type="protein sequence ID" value="PWB75307.1"/>
    <property type="molecule type" value="Genomic_DNA"/>
</dbReference>
<dbReference type="SUPFAM" id="SSF52540">
    <property type="entry name" value="P-loop containing nucleoside triphosphate hydrolases"/>
    <property type="match status" value="1"/>
</dbReference>
<reference evidence="4 5" key="1">
    <citation type="journal article" date="2018" name="ISME J.">
        <title>A methanotrophic archaeon couples anaerobic oxidation of methane to Fe(III) reduction.</title>
        <authorList>
            <person name="Cai C."/>
            <person name="Leu A.O."/>
            <person name="Xie G.J."/>
            <person name="Guo J."/>
            <person name="Feng Y."/>
            <person name="Zhao J.X."/>
            <person name="Tyson G.W."/>
            <person name="Yuan Z."/>
            <person name="Hu S."/>
        </authorList>
    </citation>
    <scope>NUCLEOTIDE SEQUENCE [LARGE SCALE GENOMIC DNA]</scope>
    <source>
        <strain evidence="4">FeB_12</strain>
    </source>
</reference>
<dbReference type="GO" id="GO:0005524">
    <property type="term" value="F:ATP binding"/>
    <property type="evidence" value="ECO:0007669"/>
    <property type="project" value="UniProtKB-KW"/>
</dbReference>
<dbReference type="Proteomes" id="UP000250918">
    <property type="component" value="Unassembled WGS sequence"/>
</dbReference>
<dbReference type="SMART" id="SM00382">
    <property type="entry name" value="AAA"/>
    <property type="match status" value="1"/>
</dbReference>
<evidence type="ECO:0000259" key="3">
    <source>
        <dbReference type="PROSITE" id="PS50893"/>
    </source>
</evidence>
<dbReference type="AlphaFoldDB" id="A0A855X9N9"/>
<dbReference type="InterPro" id="IPR015854">
    <property type="entry name" value="ABC_transpr_LolD-like"/>
</dbReference>
<dbReference type="GO" id="GO:0022857">
    <property type="term" value="F:transmembrane transporter activity"/>
    <property type="evidence" value="ECO:0007669"/>
    <property type="project" value="TreeGrafter"/>
</dbReference>
<dbReference type="GO" id="GO:0016887">
    <property type="term" value="F:ATP hydrolysis activity"/>
    <property type="evidence" value="ECO:0007669"/>
    <property type="project" value="InterPro"/>
</dbReference>
<name>A0A855X9N9_9BACT</name>
<keyword evidence="1" id="KW-0547">Nucleotide-binding</keyword>
<evidence type="ECO:0000256" key="2">
    <source>
        <dbReference type="ARBA" id="ARBA00022840"/>
    </source>
</evidence>
<feature type="domain" description="ABC transporter" evidence="3">
    <location>
        <begin position="6"/>
        <end position="218"/>
    </location>
</feature>
<sequence>MDGPLVELENVSAQTDRGEEIFRALNFTLLQGRSAIIVGGAGSGKTTLVELLLGLKKPESGRIEMFGESLKRRSAIRRARRKVGGVGGPFSLISTLTVAENILMPAIIAGERGSIQQERLLRLLGEFNLVPEARQYPSSLTRVEYTLVQIARASIASQPLMLIDEPSAGLDAKTYLRVLEYLHKASLFGRSMLILASEKPPLEMPNCNCYTIADGGLV</sequence>
<dbReference type="PROSITE" id="PS50893">
    <property type="entry name" value="ABC_TRANSPORTER_2"/>
    <property type="match status" value="1"/>
</dbReference>
<evidence type="ECO:0000313" key="5">
    <source>
        <dbReference type="Proteomes" id="UP000250918"/>
    </source>
</evidence>
<organism evidence="4 5">
    <name type="scientific">candidate division GN15 bacterium</name>
    <dbReference type="NCBI Taxonomy" id="2072418"/>
    <lineage>
        <taxon>Bacteria</taxon>
        <taxon>candidate division GN15</taxon>
    </lineage>
</organism>
<evidence type="ECO:0000256" key="1">
    <source>
        <dbReference type="ARBA" id="ARBA00022741"/>
    </source>
</evidence>
<dbReference type="Pfam" id="PF00005">
    <property type="entry name" value="ABC_tran"/>
    <property type="match status" value="1"/>
</dbReference>
<proteinExistence type="predicted"/>
<dbReference type="GO" id="GO:0005886">
    <property type="term" value="C:plasma membrane"/>
    <property type="evidence" value="ECO:0007669"/>
    <property type="project" value="TreeGrafter"/>
</dbReference>
<protein>
    <recommendedName>
        <fullName evidence="3">ABC transporter domain-containing protein</fullName>
    </recommendedName>
</protein>
<dbReference type="InterPro" id="IPR003593">
    <property type="entry name" value="AAA+_ATPase"/>
</dbReference>
<gene>
    <name evidence="4" type="ORF">C3F09_02800</name>
</gene>